<keyword evidence="3" id="KW-1185">Reference proteome</keyword>
<sequence length="81" mass="9595">MMMEKKNMKKLTIEYDYENMEEIIDDTQKSSKENNLEKDLSRDRSSNLVATSVTEMSKSRHCYSLVCNFTTHNCIPRTNFF</sequence>
<name>A0A2P4QC74_RHIID</name>
<organism evidence="2 3">
    <name type="scientific">Rhizophagus irregularis (strain DAOM 181602 / DAOM 197198 / MUCL 43194)</name>
    <name type="common">Arbuscular mycorrhizal fungus</name>
    <name type="synonym">Glomus intraradices</name>
    <dbReference type="NCBI Taxonomy" id="747089"/>
    <lineage>
        <taxon>Eukaryota</taxon>
        <taxon>Fungi</taxon>
        <taxon>Fungi incertae sedis</taxon>
        <taxon>Mucoromycota</taxon>
        <taxon>Glomeromycotina</taxon>
        <taxon>Glomeromycetes</taxon>
        <taxon>Glomerales</taxon>
        <taxon>Glomeraceae</taxon>
        <taxon>Rhizophagus</taxon>
    </lineage>
</organism>
<dbReference type="AlphaFoldDB" id="A0A2P4QC74"/>
<feature type="region of interest" description="Disordered" evidence="1">
    <location>
        <begin position="26"/>
        <end position="47"/>
    </location>
</feature>
<gene>
    <name evidence="2" type="ORF">GLOIN_2v1873027</name>
</gene>
<reference evidence="2 3" key="1">
    <citation type="journal article" date="2013" name="Proc. Natl. Acad. Sci. U.S.A.">
        <title>Genome of an arbuscular mycorrhizal fungus provides insight into the oldest plant symbiosis.</title>
        <authorList>
            <person name="Tisserant E."/>
            <person name="Malbreil M."/>
            <person name="Kuo A."/>
            <person name="Kohler A."/>
            <person name="Symeonidi A."/>
            <person name="Balestrini R."/>
            <person name="Charron P."/>
            <person name="Duensing N."/>
            <person name="Frei Dit Frey N."/>
            <person name="Gianinazzi-Pearson V."/>
            <person name="Gilbert L.B."/>
            <person name="Handa Y."/>
            <person name="Herr J.R."/>
            <person name="Hijri M."/>
            <person name="Koul R."/>
            <person name="Kawaguchi M."/>
            <person name="Krajinski F."/>
            <person name="Lammers P.J."/>
            <person name="Masclaux F.G."/>
            <person name="Murat C."/>
            <person name="Morin E."/>
            <person name="Ndikumana S."/>
            <person name="Pagni M."/>
            <person name="Petitpierre D."/>
            <person name="Requena N."/>
            <person name="Rosikiewicz P."/>
            <person name="Riley R."/>
            <person name="Saito K."/>
            <person name="San Clemente H."/>
            <person name="Shapiro H."/>
            <person name="van Tuinen D."/>
            <person name="Becard G."/>
            <person name="Bonfante P."/>
            <person name="Paszkowski U."/>
            <person name="Shachar-Hill Y.Y."/>
            <person name="Tuskan G.A."/>
            <person name="Young P.W."/>
            <person name="Sanders I.R."/>
            <person name="Henrissat B."/>
            <person name="Rensing S.A."/>
            <person name="Grigoriev I.V."/>
            <person name="Corradi N."/>
            <person name="Roux C."/>
            <person name="Martin F."/>
        </authorList>
    </citation>
    <scope>NUCLEOTIDE SEQUENCE [LARGE SCALE GENOMIC DNA]</scope>
    <source>
        <strain evidence="2 3">DAOM 197198</strain>
    </source>
</reference>
<reference evidence="2 3" key="2">
    <citation type="journal article" date="2018" name="New Phytol.">
        <title>High intraspecific genome diversity in the model arbuscular mycorrhizal symbiont Rhizophagus irregularis.</title>
        <authorList>
            <person name="Chen E.C.H."/>
            <person name="Morin E."/>
            <person name="Beaudet D."/>
            <person name="Noel J."/>
            <person name="Yildirir G."/>
            <person name="Ndikumana S."/>
            <person name="Charron P."/>
            <person name="St-Onge C."/>
            <person name="Giorgi J."/>
            <person name="Kruger M."/>
            <person name="Marton T."/>
            <person name="Ropars J."/>
            <person name="Grigoriev I.V."/>
            <person name="Hainaut M."/>
            <person name="Henrissat B."/>
            <person name="Roux C."/>
            <person name="Martin F."/>
            <person name="Corradi N."/>
        </authorList>
    </citation>
    <scope>NUCLEOTIDE SEQUENCE [LARGE SCALE GENOMIC DNA]</scope>
    <source>
        <strain evidence="2 3">DAOM 197198</strain>
    </source>
</reference>
<dbReference type="EMBL" id="AUPC02000063">
    <property type="protein sequence ID" value="POG75241.1"/>
    <property type="molecule type" value="Genomic_DNA"/>
</dbReference>
<evidence type="ECO:0000256" key="1">
    <source>
        <dbReference type="SAM" id="MobiDB-lite"/>
    </source>
</evidence>
<comment type="caution">
    <text evidence="2">The sequence shown here is derived from an EMBL/GenBank/DDBJ whole genome shotgun (WGS) entry which is preliminary data.</text>
</comment>
<proteinExistence type="predicted"/>
<accession>A0A2P4QC74</accession>
<protein>
    <submittedName>
        <fullName evidence="2">Uncharacterized protein</fullName>
    </submittedName>
</protein>
<dbReference type="Proteomes" id="UP000018888">
    <property type="component" value="Unassembled WGS sequence"/>
</dbReference>
<feature type="compositionally biased region" description="Basic and acidic residues" evidence="1">
    <location>
        <begin position="26"/>
        <end position="45"/>
    </location>
</feature>
<evidence type="ECO:0000313" key="3">
    <source>
        <dbReference type="Proteomes" id="UP000018888"/>
    </source>
</evidence>
<evidence type="ECO:0000313" key="2">
    <source>
        <dbReference type="EMBL" id="POG75241.1"/>
    </source>
</evidence>